<evidence type="ECO:0000256" key="2">
    <source>
        <dbReference type="SAM" id="MobiDB-lite"/>
    </source>
</evidence>
<dbReference type="AlphaFoldDB" id="A0A9W9L078"/>
<keyword evidence="4" id="KW-1185">Reference proteome</keyword>
<feature type="compositionally biased region" description="Basic and acidic residues" evidence="2">
    <location>
        <begin position="195"/>
        <end position="206"/>
    </location>
</feature>
<comment type="similarity">
    <text evidence="1">Belongs to the aldehyde dehydrogenase family.</text>
</comment>
<dbReference type="GO" id="GO:0006210">
    <property type="term" value="P:thymine catabolic process"/>
    <property type="evidence" value="ECO:0007669"/>
    <property type="project" value="TreeGrafter"/>
</dbReference>
<evidence type="ECO:0000313" key="3">
    <source>
        <dbReference type="EMBL" id="KAJ5129422.1"/>
    </source>
</evidence>
<gene>
    <name evidence="3" type="ORF">N7515_005461</name>
</gene>
<dbReference type="Proteomes" id="UP001149079">
    <property type="component" value="Unassembled WGS sequence"/>
</dbReference>
<dbReference type="InterPro" id="IPR010061">
    <property type="entry name" value="MeMal-semiAld_DH"/>
</dbReference>
<dbReference type="PANTHER" id="PTHR43866:SF3">
    <property type="entry name" value="METHYLMALONATE-SEMIALDEHYDE DEHYDROGENASE [ACYLATING], MITOCHONDRIAL"/>
    <property type="match status" value="1"/>
</dbReference>
<dbReference type="RefSeq" id="XP_056519801.1">
    <property type="nucleotide sequence ID" value="XM_056666205.1"/>
</dbReference>
<dbReference type="PANTHER" id="PTHR43866">
    <property type="entry name" value="MALONATE-SEMIALDEHYDE DEHYDROGENASE"/>
    <property type="match status" value="1"/>
</dbReference>
<reference evidence="3" key="2">
    <citation type="journal article" date="2023" name="IMA Fungus">
        <title>Comparative genomic study of the Penicillium genus elucidates a diverse pangenome and 15 lateral gene transfer events.</title>
        <authorList>
            <person name="Petersen C."/>
            <person name="Sorensen T."/>
            <person name="Nielsen M.R."/>
            <person name="Sondergaard T.E."/>
            <person name="Sorensen J.L."/>
            <person name="Fitzpatrick D.A."/>
            <person name="Frisvad J.C."/>
            <person name="Nielsen K.L."/>
        </authorList>
    </citation>
    <scope>NUCLEOTIDE SEQUENCE</scope>
    <source>
        <strain evidence="3">IBT 22155</strain>
    </source>
</reference>
<comment type="caution">
    <text evidence="3">The sequence shown here is derived from an EMBL/GenBank/DDBJ whole genome shotgun (WGS) entry which is preliminary data.</text>
</comment>
<evidence type="ECO:0008006" key="5">
    <source>
        <dbReference type="Google" id="ProtNLM"/>
    </source>
</evidence>
<dbReference type="OrthoDB" id="4359445at2759"/>
<feature type="region of interest" description="Disordered" evidence="2">
    <location>
        <begin position="194"/>
        <end position="216"/>
    </location>
</feature>
<name>A0A9W9L078_9EURO</name>
<evidence type="ECO:0000313" key="4">
    <source>
        <dbReference type="Proteomes" id="UP001149079"/>
    </source>
</evidence>
<dbReference type="GO" id="GO:0006574">
    <property type="term" value="P:L-valine catabolic process"/>
    <property type="evidence" value="ECO:0007669"/>
    <property type="project" value="TreeGrafter"/>
</dbReference>
<dbReference type="GO" id="GO:0004491">
    <property type="term" value="F:methylmalonate-semialdehyde dehydrogenase (acylating, NAD) activity"/>
    <property type="evidence" value="ECO:0007669"/>
    <property type="project" value="InterPro"/>
</dbReference>
<reference evidence="3" key="1">
    <citation type="submission" date="2022-11" db="EMBL/GenBank/DDBJ databases">
        <authorList>
            <person name="Petersen C."/>
        </authorList>
    </citation>
    <scope>NUCLEOTIDE SEQUENCE</scope>
    <source>
        <strain evidence="3">IBT 22155</strain>
    </source>
</reference>
<evidence type="ECO:0000256" key="1">
    <source>
        <dbReference type="ARBA" id="ARBA00009986"/>
    </source>
</evidence>
<protein>
    <recommendedName>
        <fullName evidence="5">FAR1 domain-containing protein</fullName>
    </recommendedName>
</protein>
<dbReference type="EMBL" id="JAPQKL010000005">
    <property type="protein sequence ID" value="KAJ5129422.1"/>
    <property type="molecule type" value="Genomic_DNA"/>
</dbReference>
<sequence>MDALSPMPAEASLMFPAESSPVPTEAPPALISLPTPPEDLSFTTYKEALESINVFASTHGYAISIQRSTKGKPIYLHCSRSQAYRNRRRTERKSFTKSTECPFRARLRCGSDKRWRFEPKVSVHNHPSTPLCTHARHRQRETAENAHFITSQLSLGTPRAKSSMGFEPLHARQIEKRVLGLRRFRALDGWTLKGPEARTGSDRRPSSDSVHFRLKS</sequence>
<proteinExistence type="inferred from homology"/>
<dbReference type="GeneID" id="81405375"/>
<dbReference type="GO" id="GO:0005739">
    <property type="term" value="C:mitochondrion"/>
    <property type="evidence" value="ECO:0007669"/>
    <property type="project" value="TreeGrafter"/>
</dbReference>
<organism evidence="3 4">
    <name type="scientific">Penicillium bovifimosum</name>
    <dbReference type="NCBI Taxonomy" id="126998"/>
    <lineage>
        <taxon>Eukaryota</taxon>
        <taxon>Fungi</taxon>
        <taxon>Dikarya</taxon>
        <taxon>Ascomycota</taxon>
        <taxon>Pezizomycotina</taxon>
        <taxon>Eurotiomycetes</taxon>
        <taxon>Eurotiomycetidae</taxon>
        <taxon>Eurotiales</taxon>
        <taxon>Aspergillaceae</taxon>
        <taxon>Penicillium</taxon>
    </lineage>
</organism>
<accession>A0A9W9L078</accession>